<evidence type="ECO:0000256" key="1">
    <source>
        <dbReference type="SAM" id="Phobius"/>
    </source>
</evidence>
<proteinExistence type="predicted"/>
<organism evidence="2 3">
    <name type="scientific">Hyaloscypha bicolor E</name>
    <dbReference type="NCBI Taxonomy" id="1095630"/>
    <lineage>
        <taxon>Eukaryota</taxon>
        <taxon>Fungi</taxon>
        <taxon>Dikarya</taxon>
        <taxon>Ascomycota</taxon>
        <taxon>Pezizomycotina</taxon>
        <taxon>Leotiomycetes</taxon>
        <taxon>Helotiales</taxon>
        <taxon>Hyaloscyphaceae</taxon>
        <taxon>Hyaloscypha</taxon>
        <taxon>Hyaloscypha bicolor</taxon>
    </lineage>
</organism>
<dbReference type="EMBL" id="KZ613902">
    <property type="protein sequence ID" value="PMD52551.1"/>
    <property type="molecule type" value="Genomic_DNA"/>
</dbReference>
<reference evidence="2 3" key="1">
    <citation type="submission" date="2016-04" db="EMBL/GenBank/DDBJ databases">
        <title>A degradative enzymes factory behind the ericoid mycorrhizal symbiosis.</title>
        <authorList>
            <consortium name="DOE Joint Genome Institute"/>
            <person name="Martino E."/>
            <person name="Morin E."/>
            <person name="Grelet G."/>
            <person name="Kuo A."/>
            <person name="Kohler A."/>
            <person name="Daghino S."/>
            <person name="Barry K."/>
            <person name="Choi C."/>
            <person name="Cichocki N."/>
            <person name="Clum A."/>
            <person name="Copeland A."/>
            <person name="Hainaut M."/>
            <person name="Haridas S."/>
            <person name="Labutti K."/>
            <person name="Lindquist E."/>
            <person name="Lipzen A."/>
            <person name="Khouja H.-R."/>
            <person name="Murat C."/>
            <person name="Ohm R."/>
            <person name="Olson A."/>
            <person name="Spatafora J."/>
            <person name="Veneault-Fourrey C."/>
            <person name="Henrissat B."/>
            <person name="Grigoriev I."/>
            <person name="Martin F."/>
            <person name="Perotto S."/>
        </authorList>
    </citation>
    <scope>NUCLEOTIDE SEQUENCE [LARGE SCALE GENOMIC DNA]</scope>
    <source>
        <strain evidence="2 3">E</strain>
    </source>
</reference>
<feature type="transmembrane region" description="Helical" evidence="1">
    <location>
        <begin position="49"/>
        <end position="69"/>
    </location>
</feature>
<dbReference type="PANTHER" id="PTHR42044:SF2">
    <property type="entry name" value="DUF676 DOMAIN-CONTAINING PROTEIN"/>
    <property type="match status" value="1"/>
</dbReference>
<evidence type="ECO:0000313" key="2">
    <source>
        <dbReference type="EMBL" id="PMD52551.1"/>
    </source>
</evidence>
<sequence length="393" mass="43377">MLQLTRSIVRNSRREWKDVRDIALHMLLIIVEFWGMVVILPAFLVLPGIVFSILCIMSAGLIAVLTWPLHGSRVVSSGKERKRNLEQLSGVKLLYINGSITSQRGFRSHINSLSLIFGRPVIGVYNPTNGLVIDILEMLLLRSIPYPSRTSTTLYTQLRELLLPPSTRKVLVIAHGTGASILSSVLSKLHNDLPIDILSKLEIFTFGSAATYLSNSLLAQHSRIIGEHSTTYPGAKEEIERVIPYIEHYAFSADIFARCGILKYMLKVLDNRFYGRLFVLNATPHTGLTFTQYLQAIFPANAKGSMLDEVVGVDVLSAEAREIAAQGLNLPLKSLSNHYEGIGGTFLSDKTLDMNGKGKTVRQLSRLWQYAGGAHPAGEGVVIVNTTAYSSEL</sequence>
<name>A0A2J6SP43_9HELO</name>
<dbReference type="InParanoid" id="A0A2J6SP43"/>
<dbReference type="AlphaFoldDB" id="A0A2J6SP43"/>
<protein>
    <submittedName>
        <fullName evidence="2">Uncharacterized protein</fullName>
    </submittedName>
</protein>
<dbReference type="Proteomes" id="UP000235371">
    <property type="component" value="Unassembled WGS sequence"/>
</dbReference>
<keyword evidence="3" id="KW-1185">Reference proteome</keyword>
<accession>A0A2J6SP43</accession>
<dbReference type="OrthoDB" id="1158011at2759"/>
<keyword evidence="1" id="KW-0812">Transmembrane</keyword>
<feature type="transmembrane region" description="Helical" evidence="1">
    <location>
        <begin position="21"/>
        <end position="43"/>
    </location>
</feature>
<gene>
    <name evidence="2" type="ORF">K444DRAFT_706143</name>
</gene>
<dbReference type="RefSeq" id="XP_024729455.1">
    <property type="nucleotide sequence ID" value="XM_024888123.1"/>
</dbReference>
<dbReference type="GeneID" id="36596199"/>
<evidence type="ECO:0000313" key="3">
    <source>
        <dbReference type="Proteomes" id="UP000235371"/>
    </source>
</evidence>
<keyword evidence="1" id="KW-0472">Membrane</keyword>
<keyword evidence="1" id="KW-1133">Transmembrane helix</keyword>
<dbReference type="PANTHER" id="PTHR42044">
    <property type="entry name" value="DUF676 DOMAIN-CONTAINING PROTEIN-RELATED"/>
    <property type="match status" value="1"/>
</dbReference>